<accession>A0A834F0U3</accession>
<protein>
    <submittedName>
        <fullName evidence="1">Uncharacterized protein</fullName>
    </submittedName>
</protein>
<organism evidence="1 2">
    <name type="scientific">Oryzias melastigma</name>
    <name type="common">Marine medaka</name>
    <dbReference type="NCBI Taxonomy" id="30732"/>
    <lineage>
        <taxon>Eukaryota</taxon>
        <taxon>Metazoa</taxon>
        <taxon>Chordata</taxon>
        <taxon>Craniata</taxon>
        <taxon>Vertebrata</taxon>
        <taxon>Euteleostomi</taxon>
        <taxon>Actinopterygii</taxon>
        <taxon>Neopterygii</taxon>
        <taxon>Teleostei</taxon>
        <taxon>Neoteleostei</taxon>
        <taxon>Acanthomorphata</taxon>
        <taxon>Ovalentaria</taxon>
        <taxon>Atherinomorphae</taxon>
        <taxon>Beloniformes</taxon>
        <taxon>Adrianichthyidae</taxon>
        <taxon>Oryziinae</taxon>
        <taxon>Oryzias</taxon>
    </lineage>
</organism>
<dbReference type="EMBL" id="WKFB01000927">
    <property type="protein sequence ID" value="KAF6716776.1"/>
    <property type="molecule type" value="Genomic_DNA"/>
</dbReference>
<dbReference type="Proteomes" id="UP000646548">
    <property type="component" value="Unassembled WGS sequence"/>
</dbReference>
<evidence type="ECO:0000313" key="1">
    <source>
        <dbReference type="EMBL" id="KAF6716776.1"/>
    </source>
</evidence>
<sequence length="72" mass="7596">MGRTWYCAFDDVGLRYIVGSGVLSGRSRKLAAVSSPQTESRLRRDESGIPTGCLHKTVAPALAADSSPVSSV</sequence>
<gene>
    <name evidence="1" type="ORF">FQA47_023997</name>
</gene>
<proteinExistence type="predicted"/>
<reference evidence="1" key="1">
    <citation type="journal article" name="BMC Genomics">
        <title>Long-read sequencing and de novo genome assembly of marine medaka (Oryzias melastigma).</title>
        <authorList>
            <person name="Liang P."/>
            <person name="Saqib H.S.A."/>
            <person name="Ni X."/>
            <person name="Shen Y."/>
        </authorList>
    </citation>
    <scope>NUCLEOTIDE SEQUENCE</scope>
    <source>
        <strain evidence="1">Bigg-433</strain>
    </source>
</reference>
<dbReference type="AlphaFoldDB" id="A0A834F0U3"/>
<name>A0A834F0U3_ORYME</name>
<evidence type="ECO:0000313" key="2">
    <source>
        <dbReference type="Proteomes" id="UP000646548"/>
    </source>
</evidence>
<comment type="caution">
    <text evidence="1">The sequence shown here is derived from an EMBL/GenBank/DDBJ whole genome shotgun (WGS) entry which is preliminary data.</text>
</comment>